<reference evidence="2 3" key="1">
    <citation type="submission" date="2013-12" db="EMBL/GenBank/DDBJ databases">
        <title>A Varibaculum cambriense genome reconstructed from a premature infant gut community with otherwise low bacterial novelty that shifts toward anaerobic metabolism during the third week of life.</title>
        <authorList>
            <person name="Brown C.T."/>
            <person name="Sharon I."/>
            <person name="Thomas B.C."/>
            <person name="Castelle C.J."/>
            <person name="Morowitz M.J."/>
            <person name="Banfield J.F."/>
        </authorList>
    </citation>
    <scope>NUCLEOTIDE SEQUENCE [LARGE SCALE GENOMIC DNA]</scope>
    <source>
        <strain evidence="3">DORA_12</strain>
    </source>
</reference>
<keyword evidence="2" id="KW-0645">Protease</keyword>
<feature type="non-terminal residue" evidence="2">
    <location>
        <position position="1"/>
    </location>
</feature>
<keyword evidence="1" id="KW-0472">Membrane</keyword>
<accession>W1VK38</accession>
<keyword evidence="2" id="KW-0378">Hydrolase</keyword>
<dbReference type="GO" id="GO:0006508">
    <property type="term" value="P:proteolysis"/>
    <property type="evidence" value="ECO:0007669"/>
    <property type="project" value="UniProtKB-KW"/>
</dbReference>
<dbReference type="EMBL" id="AZLV01000533">
    <property type="protein sequence ID" value="ETJ05185.1"/>
    <property type="molecule type" value="Genomic_DNA"/>
</dbReference>
<proteinExistence type="predicted"/>
<organism evidence="2 3">
    <name type="scientific">Actinomyces urogenitalis DORA_12</name>
    <dbReference type="NCBI Taxonomy" id="1403939"/>
    <lineage>
        <taxon>Bacteria</taxon>
        <taxon>Bacillati</taxon>
        <taxon>Actinomycetota</taxon>
        <taxon>Actinomycetes</taxon>
        <taxon>Actinomycetales</taxon>
        <taxon>Actinomycetaceae</taxon>
        <taxon>Actinomyces</taxon>
    </lineage>
</organism>
<dbReference type="Proteomes" id="UP000018852">
    <property type="component" value="Unassembled WGS sequence"/>
</dbReference>
<evidence type="ECO:0000313" key="2">
    <source>
        <dbReference type="EMBL" id="ETJ05185.1"/>
    </source>
</evidence>
<name>W1VK38_9ACTO</name>
<keyword evidence="1" id="KW-1133">Transmembrane helix</keyword>
<keyword evidence="1" id="KW-0812">Transmembrane</keyword>
<comment type="caution">
    <text evidence="2">The sequence shown here is derived from an EMBL/GenBank/DDBJ whole genome shotgun (WGS) entry which is preliminary data.</text>
</comment>
<evidence type="ECO:0000313" key="3">
    <source>
        <dbReference type="Proteomes" id="UP000018852"/>
    </source>
</evidence>
<gene>
    <name evidence="2" type="ORF">Q605_AUC00533G0001</name>
</gene>
<feature type="transmembrane region" description="Helical" evidence="1">
    <location>
        <begin position="6"/>
        <end position="24"/>
    </location>
</feature>
<evidence type="ECO:0000256" key="1">
    <source>
        <dbReference type="SAM" id="Phobius"/>
    </source>
</evidence>
<dbReference type="GO" id="GO:0008233">
    <property type="term" value="F:peptidase activity"/>
    <property type="evidence" value="ECO:0007669"/>
    <property type="project" value="UniProtKB-KW"/>
</dbReference>
<dbReference type="AlphaFoldDB" id="W1VK38"/>
<protein>
    <submittedName>
        <fullName evidence="2">Protease</fullName>
    </submittedName>
</protein>
<sequence>SPAVLIGGAVVAGLGGAAVTGLFLRRGQRAAQ</sequence>